<dbReference type="InterPro" id="IPR036388">
    <property type="entry name" value="WH-like_DNA-bd_sf"/>
</dbReference>
<gene>
    <name evidence="2" type="ORF">CLV28_1646</name>
</gene>
<dbReference type="SUPFAM" id="SSF46785">
    <property type="entry name" value="Winged helix' DNA-binding domain"/>
    <property type="match status" value="1"/>
</dbReference>
<dbReference type="InterPro" id="IPR036390">
    <property type="entry name" value="WH_DNA-bd_sf"/>
</dbReference>
<dbReference type="PROSITE" id="PS50995">
    <property type="entry name" value="HTH_MARR_2"/>
    <property type="match status" value="1"/>
</dbReference>
<evidence type="ECO:0000259" key="1">
    <source>
        <dbReference type="PROSITE" id="PS50995"/>
    </source>
</evidence>
<dbReference type="GO" id="GO:0006950">
    <property type="term" value="P:response to stress"/>
    <property type="evidence" value="ECO:0007669"/>
    <property type="project" value="TreeGrafter"/>
</dbReference>
<dbReference type="GO" id="GO:0003700">
    <property type="term" value="F:DNA-binding transcription factor activity"/>
    <property type="evidence" value="ECO:0007669"/>
    <property type="project" value="InterPro"/>
</dbReference>
<dbReference type="SMART" id="SM00347">
    <property type="entry name" value="HTH_MARR"/>
    <property type="match status" value="1"/>
</dbReference>
<dbReference type="Gene3D" id="1.10.10.10">
    <property type="entry name" value="Winged helix-like DNA-binding domain superfamily/Winged helix DNA-binding domain"/>
    <property type="match status" value="1"/>
</dbReference>
<organism evidence="2 3">
    <name type="scientific">Sediminihabitans luteus</name>
    <dbReference type="NCBI Taxonomy" id="1138585"/>
    <lineage>
        <taxon>Bacteria</taxon>
        <taxon>Bacillati</taxon>
        <taxon>Actinomycetota</taxon>
        <taxon>Actinomycetes</taxon>
        <taxon>Micrococcales</taxon>
        <taxon>Cellulomonadaceae</taxon>
        <taxon>Sediminihabitans</taxon>
    </lineage>
</organism>
<protein>
    <submittedName>
        <fullName evidence="2">MarR family transcriptional regulator</fullName>
    </submittedName>
</protein>
<feature type="domain" description="HTH marR-type" evidence="1">
    <location>
        <begin position="1"/>
        <end position="138"/>
    </location>
</feature>
<comment type="caution">
    <text evidence="2">The sequence shown here is derived from an EMBL/GenBank/DDBJ whole genome shotgun (WGS) entry which is preliminary data.</text>
</comment>
<proteinExistence type="predicted"/>
<name>A0A2M9CQE8_9CELL</name>
<dbReference type="Pfam" id="PF12802">
    <property type="entry name" value="MarR_2"/>
    <property type="match status" value="1"/>
</dbReference>
<dbReference type="InterPro" id="IPR039422">
    <property type="entry name" value="MarR/SlyA-like"/>
</dbReference>
<dbReference type="EMBL" id="PGFE01000002">
    <property type="protein sequence ID" value="PJJ74152.1"/>
    <property type="molecule type" value="Genomic_DNA"/>
</dbReference>
<evidence type="ECO:0000313" key="3">
    <source>
        <dbReference type="Proteomes" id="UP000231693"/>
    </source>
</evidence>
<dbReference type="InterPro" id="IPR000835">
    <property type="entry name" value="HTH_MarR-typ"/>
</dbReference>
<dbReference type="PANTHER" id="PTHR33164">
    <property type="entry name" value="TRANSCRIPTIONAL REGULATOR, MARR FAMILY"/>
    <property type="match status" value="1"/>
</dbReference>
<reference evidence="2 3" key="1">
    <citation type="submission" date="2017-11" db="EMBL/GenBank/DDBJ databases">
        <title>Genomic Encyclopedia of Archaeal and Bacterial Type Strains, Phase II (KMG-II): From Individual Species to Whole Genera.</title>
        <authorList>
            <person name="Goeker M."/>
        </authorList>
    </citation>
    <scope>NUCLEOTIDE SEQUENCE [LARGE SCALE GENOMIC DNA]</scope>
    <source>
        <strain evidence="2 3">DSM 25478</strain>
    </source>
</reference>
<accession>A0A2M9CQE8</accession>
<dbReference type="AlphaFoldDB" id="A0A2M9CQE8"/>
<dbReference type="PANTHER" id="PTHR33164:SF94">
    <property type="entry name" value="TRANSCRIPTIONAL REGULATORY PROTEIN-RELATED"/>
    <property type="match status" value="1"/>
</dbReference>
<evidence type="ECO:0000313" key="2">
    <source>
        <dbReference type="EMBL" id="PJJ74152.1"/>
    </source>
</evidence>
<dbReference type="Proteomes" id="UP000231693">
    <property type="component" value="Unassembled WGS sequence"/>
</dbReference>
<sequence>MDDVESTADATLHASRALVAVIARSLASALEDVSLPQFRVLVLLSNNGPLRQGVVAEQLGVHASTFSRNAGRLVAGGWVRRLEDPDNGQAKRLELTDAGRALVDQVTEQRRAEIAAVVAAVPAAERPAVLAAFRAFAHAAGEPDPQDLQTLAM</sequence>
<dbReference type="RefSeq" id="WP_203968154.1">
    <property type="nucleotide sequence ID" value="NZ_BOOX01000006.1"/>
</dbReference>
<keyword evidence="3" id="KW-1185">Reference proteome</keyword>